<dbReference type="PANTHER" id="PTHR47117">
    <property type="entry name" value="STAR-RELATED LIPID TRANSFER PROTEIN 9"/>
    <property type="match status" value="1"/>
</dbReference>
<feature type="region of interest" description="Disordered" evidence="7">
    <location>
        <begin position="1109"/>
        <end position="1135"/>
    </location>
</feature>
<dbReference type="Pfam" id="PF00787">
    <property type="entry name" value="PX"/>
    <property type="match status" value="1"/>
</dbReference>
<evidence type="ECO:0000256" key="6">
    <source>
        <dbReference type="SAM" id="Coils"/>
    </source>
</evidence>
<dbReference type="InterPro" id="IPR001683">
    <property type="entry name" value="PX_dom"/>
</dbReference>
<evidence type="ECO:0000256" key="5">
    <source>
        <dbReference type="PROSITE-ProRule" id="PRU00283"/>
    </source>
</evidence>
<dbReference type="FunFam" id="3.40.850.10:FF:000021">
    <property type="entry name" value="kinesin-like protein KIF16B isoform X1"/>
    <property type="match status" value="1"/>
</dbReference>
<dbReference type="GO" id="GO:0003777">
    <property type="term" value="F:microtubule motor activity"/>
    <property type="evidence" value="ECO:0007669"/>
    <property type="project" value="InterPro"/>
</dbReference>
<dbReference type="Proteomes" id="UP000198287">
    <property type="component" value="Unassembled WGS sequence"/>
</dbReference>
<dbReference type="PROSITE" id="PS00411">
    <property type="entry name" value="KINESIN_MOTOR_1"/>
    <property type="match status" value="1"/>
</dbReference>
<dbReference type="InterPro" id="IPR008984">
    <property type="entry name" value="SMAD_FHA_dom_sf"/>
</dbReference>
<dbReference type="InterPro" id="IPR000253">
    <property type="entry name" value="FHA_dom"/>
</dbReference>
<dbReference type="InterPro" id="IPR027417">
    <property type="entry name" value="P-loop_NTPase"/>
</dbReference>
<name>A0A226ETH9_FOLCA</name>
<keyword evidence="2 5" id="KW-0067">ATP-binding</keyword>
<evidence type="ECO:0000313" key="11">
    <source>
        <dbReference type="Proteomes" id="UP000198287"/>
    </source>
</evidence>
<dbReference type="SUPFAM" id="SSF49879">
    <property type="entry name" value="SMAD/FHA domain"/>
    <property type="match status" value="1"/>
</dbReference>
<dbReference type="InterPro" id="IPR036871">
    <property type="entry name" value="PX_dom_sf"/>
</dbReference>
<dbReference type="OrthoDB" id="3176171at2759"/>
<protein>
    <submittedName>
        <fullName evidence="10">Kinesin-like protein KIF16B</fullName>
    </submittedName>
</protein>
<feature type="compositionally biased region" description="Low complexity" evidence="7">
    <location>
        <begin position="1169"/>
        <end position="1186"/>
    </location>
</feature>
<feature type="region of interest" description="Disordered" evidence="7">
    <location>
        <begin position="1169"/>
        <end position="1208"/>
    </location>
</feature>
<dbReference type="SMART" id="SM00129">
    <property type="entry name" value="KISc"/>
    <property type="match status" value="1"/>
</dbReference>
<feature type="compositionally biased region" description="Polar residues" evidence="7">
    <location>
        <begin position="1199"/>
        <end position="1208"/>
    </location>
</feature>
<evidence type="ECO:0000256" key="4">
    <source>
        <dbReference type="ARBA" id="ARBA00023175"/>
    </source>
</evidence>
<dbReference type="CDD" id="cd01365">
    <property type="entry name" value="KISc_KIF1A_KIF1B"/>
    <property type="match status" value="1"/>
</dbReference>
<evidence type="ECO:0000256" key="7">
    <source>
        <dbReference type="SAM" id="MobiDB-lite"/>
    </source>
</evidence>
<keyword evidence="11" id="KW-1185">Reference proteome</keyword>
<dbReference type="GO" id="GO:0035091">
    <property type="term" value="F:phosphatidylinositol binding"/>
    <property type="evidence" value="ECO:0007669"/>
    <property type="project" value="InterPro"/>
</dbReference>
<dbReference type="Pfam" id="PF00225">
    <property type="entry name" value="Kinesin"/>
    <property type="match status" value="1"/>
</dbReference>
<feature type="coiled-coil region" evidence="6">
    <location>
        <begin position="579"/>
        <end position="745"/>
    </location>
</feature>
<keyword evidence="4 5" id="KW-0505">Motor protein</keyword>
<evidence type="ECO:0000256" key="1">
    <source>
        <dbReference type="ARBA" id="ARBA00022741"/>
    </source>
</evidence>
<dbReference type="GO" id="GO:0007018">
    <property type="term" value="P:microtubule-based movement"/>
    <property type="evidence" value="ECO:0007669"/>
    <property type="project" value="InterPro"/>
</dbReference>
<feature type="compositionally biased region" description="Polar residues" evidence="7">
    <location>
        <begin position="965"/>
        <end position="992"/>
    </location>
</feature>
<feature type="region of interest" description="Disordered" evidence="7">
    <location>
        <begin position="965"/>
        <end position="998"/>
    </location>
</feature>
<dbReference type="Gene3D" id="2.60.200.20">
    <property type="match status" value="1"/>
</dbReference>
<dbReference type="Pfam" id="PF00498">
    <property type="entry name" value="FHA"/>
    <property type="match status" value="1"/>
</dbReference>
<feature type="binding site" evidence="5">
    <location>
        <begin position="103"/>
        <end position="110"/>
    </location>
    <ligand>
        <name>ATP</name>
        <dbReference type="ChEBI" id="CHEBI:30616"/>
    </ligand>
</feature>
<dbReference type="SUPFAM" id="SSF52540">
    <property type="entry name" value="P-loop containing nucleoside triphosphate hydrolases"/>
    <property type="match status" value="1"/>
</dbReference>
<dbReference type="InterPro" id="IPR001752">
    <property type="entry name" value="Kinesin_motor_dom"/>
</dbReference>
<dbReference type="FunFam" id="2.60.200.20:FF:000042">
    <property type="entry name" value="Kinesin-like protein Klp98A"/>
    <property type="match status" value="1"/>
</dbReference>
<dbReference type="InterPro" id="IPR019821">
    <property type="entry name" value="Kinesin_motor_CS"/>
</dbReference>
<dbReference type="InterPro" id="IPR036961">
    <property type="entry name" value="Kinesin_motor_dom_sf"/>
</dbReference>
<evidence type="ECO:0000259" key="8">
    <source>
        <dbReference type="PROSITE" id="PS50067"/>
    </source>
</evidence>
<dbReference type="PRINTS" id="PR00380">
    <property type="entry name" value="KINESINHEAVY"/>
</dbReference>
<dbReference type="EMBL" id="LNIX01000002">
    <property type="protein sequence ID" value="OXA60508.1"/>
    <property type="molecule type" value="Genomic_DNA"/>
</dbReference>
<gene>
    <name evidence="10" type="ORF">Fcan01_05898</name>
</gene>
<dbReference type="PANTHER" id="PTHR47117:SF1">
    <property type="entry name" value="STAR-RELATED LIPID TRANSFER PROTEIN 9"/>
    <property type="match status" value="1"/>
</dbReference>
<evidence type="ECO:0000256" key="3">
    <source>
        <dbReference type="ARBA" id="ARBA00023054"/>
    </source>
</evidence>
<organism evidence="10 11">
    <name type="scientific">Folsomia candida</name>
    <name type="common">Springtail</name>
    <dbReference type="NCBI Taxonomy" id="158441"/>
    <lineage>
        <taxon>Eukaryota</taxon>
        <taxon>Metazoa</taxon>
        <taxon>Ecdysozoa</taxon>
        <taxon>Arthropoda</taxon>
        <taxon>Hexapoda</taxon>
        <taxon>Collembola</taxon>
        <taxon>Entomobryomorpha</taxon>
        <taxon>Isotomoidea</taxon>
        <taxon>Isotomidae</taxon>
        <taxon>Proisotominae</taxon>
        <taxon>Folsomia</taxon>
    </lineage>
</organism>
<proteinExistence type="inferred from homology"/>
<comment type="caution">
    <text evidence="10">The sequence shown here is derived from an EMBL/GenBank/DDBJ whole genome shotgun (WGS) entry which is preliminary data.</text>
</comment>
<dbReference type="STRING" id="158441.A0A226ETH9"/>
<keyword evidence="1 5" id="KW-0547">Nucleotide-binding</keyword>
<accession>A0A226ETH9</accession>
<comment type="similarity">
    <text evidence="5">Belongs to the TRAFAC class myosin-kinesin ATPase superfamily. Kinesin family.</text>
</comment>
<sequence>MATVKVAVRVRPLNQREISMAAHPIIEMEGKKTRICNHKVAASKLEGEAAREKYKDFTFDFSYWSYDENDEHFASQEQVFEDLGMDVVHNAFEGYNACVFAYGQTGSGKTHTMMGSEEAQGLIPRICKDMFKRMHQGKEKGTTYRTEVSYLEIYNERVKDLLRGNQTHSLKVREHPRQGPYVQGLSKHLVMDYDDIVGLMSTGNSARTTACTNMNDVSSRSHAIFTMTFIQASFVGDMPSETVSKVHLVDLAGSERADASGATGQRLKEGAHINKSLVTLGSVISALADASQSQTQAKKVFIPYRDSVLTWLLKDSLGGNAKTICIATISPADCNYAETLSTLRYANRAKNIINKPTINEDPNVKLIRDLRNEIQKLKSMLGSDDPSDVLAELQKKEAKEKSLTEEWTDKWKETQKILMEQKDLTLRKAGPGVILDSQMPHLIGIDDDLHSTGITLYHLKEGETKIGSDENNTNNHDISLKGQGLESQHCSIMLENGMATLVPNGASVCSVNGQTVDKPTRLFQGCVLLLGRTNMFRYNDPAEAEKMRKEGSRSNVNLSRLSFLSRSATDLVLDGSLSISAMGEENTILEEKRRQLEAEEARLQKESQLLVEQKKLLEEQKQSYQLLQAEKEEAWKAEQLNKSSVIQLAQKDLEDRRKKLETEYSAHRKILAEDWKRLEQQEQETLASLQSKEKDLKKRREFLEWEIDQEMEQIETEAQNVEALRAELDAKQEQAENVLQNVTLELQQKLVGRSADELKPILRMDEPKFQEYLTSQARKLEDSRINNVSRLEEQRNRIFSQLNEFSEKLKGCVDDEIKLQYENQRDHLSQQAEKLQNDINQGERAFDNEKSLLFQTTELLKEYRDKLLENGLSCKDLEDEVNKSMDKIMASEDKMSRLESDLALIADQEKLIVTQLAHIDTSKQKLKTIIENTGDTKDFEDAEEQKLMLATSNEKIADLSQNNDTSAEWLSTSQPRLPKTSSPLITRDSSPNRIDRNNDVNSAKYGDISPIKATSDLVAHKLISTSNSLTLNMSPTDIGLELKRLVEQVNDQKTVVLECLENDCDKEELNGHMAVLQELRNKYLEIERLLDNASRHRLLGYDEDESTFEFDKTEDSTMANDSELDDSEVQSSVTDHDDLQTLIDQEVEKRLFEIFDQLKHGQKSNVFLRNTNRSSNLRSSLPSGLNHLNGSGSEDEESNGPQTNIPRSISMNSGVWASFGQGGGALDVPSELVSIKIPSYVLRGNGSSTHFEYEVAIVTPHEKWSVLRRYQRFRDLNSYMRKKYGPRIEHIHFPPKKWFGSRSEKLAKERQKLLEIFLQSLLKACSQISSCPLHNCPSIRVKDALTAFSPFFQKGFFESTVFGTS</sequence>
<evidence type="ECO:0000313" key="10">
    <source>
        <dbReference type="EMBL" id="OXA60508.1"/>
    </source>
</evidence>
<evidence type="ECO:0000259" key="9">
    <source>
        <dbReference type="PROSITE" id="PS50195"/>
    </source>
</evidence>
<feature type="domain" description="PX" evidence="9">
    <location>
        <begin position="1231"/>
        <end position="1365"/>
    </location>
</feature>
<dbReference type="SMART" id="SM00312">
    <property type="entry name" value="PX"/>
    <property type="match status" value="1"/>
</dbReference>
<keyword evidence="3 6" id="KW-0175">Coiled coil</keyword>
<dbReference type="Gene3D" id="3.30.1520.10">
    <property type="entry name" value="Phox-like domain"/>
    <property type="match status" value="1"/>
</dbReference>
<dbReference type="SUPFAM" id="SSF64268">
    <property type="entry name" value="PX domain"/>
    <property type="match status" value="1"/>
</dbReference>
<feature type="coiled-coil region" evidence="6">
    <location>
        <begin position="788"/>
        <end position="894"/>
    </location>
</feature>
<dbReference type="PROSITE" id="PS50195">
    <property type="entry name" value="PX"/>
    <property type="match status" value="1"/>
</dbReference>
<dbReference type="PROSITE" id="PS50067">
    <property type="entry name" value="KINESIN_MOTOR_2"/>
    <property type="match status" value="1"/>
</dbReference>
<dbReference type="Gene3D" id="3.40.850.10">
    <property type="entry name" value="Kinesin motor domain"/>
    <property type="match status" value="1"/>
</dbReference>
<feature type="domain" description="Kinesin motor" evidence="8">
    <location>
        <begin position="3"/>
        <end position="352"/>
    </location>
</feature>
<dbReference type="CDD" id="cd22708">
    <property type="entry name" value="FHA_KIF16"/>
    <property type="match status" value="1"/>
</dbReference>
<dbReference type="GO" id="GO:0005524">
    <property type="term" value="F:ATP binding"/>
    <property type="evidence" value="ECO:0007669"/>
    <property type="project" value="UniProtKB-UniRule"/>
</dbReference>
<reference evidence="10 11" key="1">
    <citation type="submission" date="2015-12" db="EMBL/GenBank/DDBJ databases">
        <title>The genome of Folsomia candida.</title>
        <authorList>
            <person name="Faddeeva A."/>
            <person name="Derks M.F."/>
            <person name="Anvar Y."/>
            <person name="Smit S."/>
            <person name="Van Straalen N."/>
            <person name="Roelofs D."/>
        </authorList>
    </citation>
    <scope>NUCLEOTIDE SEQUENCE [LARGE SCALE GENOMIC DNA]</scope>
    <source>
        <strain evidence="10 11">VU population</strain>
        <tissue evidence="10">Whole body</tissue>
    </source>
</reference>
<dbReference type="GO" id="GO:0008017">
    <property type="term" value="F:microtubule binding"/>
    <property type="evidence" value="ECO:0007669"/>
    <property type="project" value="InterPro"/>
</dbReference>
<evidence type="ECO:0000256" key="2">
    <source>
        <dbReference type="ARBA" id="ARBA00022840"/>
    </source>
</evidence>